<keyword evidence="1 3" id="KW-0808">Transferase</keyword>
<evidence type="ECO:0000259" key="5">
    <source>
        <dbReference type="PROSITE" id="PS50206"/>
    </source>
</evidence>
<dbReference type="InterPro" id="IPR001763">
    <property type="entry name" value="Rhodanese-like_dom"/>
</dbReference>
<dbReference type="InterPro" id="IPR001307">
    <property type="entry name" value="Thiosulphate_STrfase_CS"/>
</dbReference>
<evidence type="ECO:0000256" key="3">
    <source>
        <dbReference type="RuleBase" id="RU000507"/>
    </source>
</evidence>
<accession>A0ABU4SE93</accession>
<feature type="domain" description="Rhodanese" evidence="5">
    <location>
        <begin position="174"/>
        <end position="287"/>
    </location>
</feature>
<dbReference type="SMART" id="SM00450">
    <property type="entry name" value="RHOD"/>
    <property type="match status" value="2"/>
</dbReference>
<dbReference type="InterPro" id="IPR036873">
    <property type="entry name" value="Rhodanese-like_dom_sf"/>
</dbReference>
<evidence type="ECO:0000313" key="7">
    <source>
        <dbReference type="Proteomes" id="UP001271890"/>
    </source>
</evidence>
<dbReference type="InterPro" id="IPR045078">
    <property type="entry name" value="TST/MPST-like"/>
</dbReference>
<dbReference type="Gene3D" id="3.40.250.10">
    <property type="entry name" value="Rhodanese-like domain"/>
    <property type="match status" value="2"/>
</dbReference>
<comment type="caution">
    <text evidence="6">The sequence shown here is derived from an EMBL/GenBank/DDBJ whole genome shotgun (WGS) entry which is preliminary data.</text>
</comment>
<evidence type="ECO:0000256" key="4">
    <source>
        <dbReference type="SAM" id="Phobius"/>
    </source>
</evidence>
<reference evidence="7" key="1">
    <citation type="journal article" date="2024" name="Toxins">
        <title>Genome Sequence Analysis of Native Xenorhabdus Strains Isolated from Entomopathogenic Nematodes in Argentina.</title>
        <authorList>
            <person name="Palma L."/>
            <person name="Frizzo L."/>
            <person name="Kaiser S."/>
            <person name="Berry C."/>
            <person name="Caballero P."/>
            <person name="Bode H.B."/>
            <person name="Del Valle E.E."/>
        </authorList>
    </citation>
    <scope>NUCLEOTIDE SEQUENCE [LARGE SCALE GENOMIC DNA]</scope>
    <source>
        <strain evidence="7">12</strain>
    </source>
</reference>
<proteinExistence type="predicted"/>
<dbReference type="Proteomes" id="UP001271890">
    <property type="component" value="Unassembled WGS sequence"/>
</dbReference>
<dbReference type="Pfam" id="PF00581">
    <property type="entry name" value="Rhodanese"/>
    <property type="match status" value="2"/>
</dbReference>
<protein>
    <recommendedName>
        <fullName evidence="3">Sulfurtransferase</fullName>
    </recommendedName>
</protein>
<keyword evidence="4" id="KW-0472">Membrane</keyword>
<keyword evidence="4" id="KW-1133">Transmembrane helix</keyword>
<evidence type="ECO:0000313" key="6">
    <source>
        <dbReference type="EMBL" id="MDX7989122.1"/>
    </source>
</evidence>
<feature type="domain" description="Rhodanese" evidence="5">
    <location>
        <begin position="27"/>
        <end position="143"/>
    </location>
</feature>
<keyword evidence="7" id="KW-1185">Reference proteome</keyword>
<evidence type="ECO:0000256" key="2">
    <source>
        <dbReference type="ARBA" id="ARBA00022737"/>
    </source>
</evidence>
<dbReference type="PANTHER" id="PTHR11364">
    <property type="entry name" value="THIOSULFATE SULFERTANSFERASE"/>
    <property type="match status" value="1"/>
</dbReference>
<keyword evidence="4" id="KW-0812">Transmembrane</keyword>
<feature type="transmembrane region" description="Helical" evidence="4">
    <location>
        <begin position="243"/>
        <end position="261"/>
    </location>
</feature>
<dbReference type="CDD" id="cd01449">
    <property type="entry name" value="TST_Repeat_2"/>
    <property type="match status" value="1"/>
</dbReference>
<organism evidence="6 7">
    <name type="scientific">Xenorhabdus santafensis</name>
    <dbReference type="NCBI Taxonomy" id="2582833"/>
    <lineage>
        <taxon>Bacteria</taxon>
        <taxon>Pseudomonadati</taxon>
        <taxon>Pseudomonadota</taxon>
        <taxon>Gammaproteobacteria</taxon>
        <taxon>Enterobacterales</taxon>
        <taxon>Morganellaceae</taxon>
        <taxon>Xenorhabdus</taxon>
    </lineage>
</organism>
<gene>
    <name evidence="6" type="ORF">FE392_17700</name>
</gene>
<dbReference type="CDD" id="cd01448">
    <property type="entry name" value="TST_Repeat_1"/>
    <property type="match status" value="1"/>
</dbReference>
<name>A0ABU4SE93_9GAMM</name>
<dbReference type="SUPFAM" id="SSF52821">
    <property type="entry name" value="Rhodanese/Cell cycle control phosphatase"/>
    <property type="match status" value="2"/>
</dbReference>
<dbReference type="PROSITE" id="PS00683">
    <property type="entry name" value="RHODANESE_2"/>
    <property type="match status" value="1"/>
</dbReference>
<evidence type="ECO:0000256" key="1">
    <source>
        <dbReference type="ARBA" id="ARBA00022679"/>
    </source>
</evidence>
<dbReference type="EMBL" id="VCDN01000097">
    <property type="protein sequence ID" value="MDX7989122.1"/>
    <property type="molecule type" value="Genomic_DNA"/>
</dbReference>
<dbReference type="PANTHER" id="PTHR11364:SF27">
    <property type="entry name" value="SULFURTRANSFERASE"/>
    <property type="match status" value="1"/>
</dbReference>
<dbReference type="PROSITE" id="PS50206">
    <property type="entry name" value="RHODANESE_3"/>
    <property type="match status" value="2"/>
</dbReference>
<sequence length="287" mass="32637">MKIIFNEWWYKMEGNLVSTDWLSKHIDDPNIIILDATSDSVHDNNTKTNNKAYIPGSLFFDLKGKFSDPDSALVHTAPTYDHFRENVRKMGISSDDIVIIYDAKGIHFSPRAWWLFKLMGHEKVFVLDGGLKKWLAEGRHVDIAPKMPKNNSFWEGAYNKALIASKEEILVKCYSDSDTIIDVRSHERFRGAVAEPREGLRSGHIPNSINLPFEQLLDGCCYKPSDELKSIFTEKKIDLESVLYFYCGSGVTACIALLAAYQCGYKKVCLYDGSWAEWGAIEHLPIE</sequence>
<keyword evidence="2" id="KW-0677">Repeat</keyword>